<protein>
    <submittedName>
        <fullName evidence="1">Uncharacterized protein</fullName>
    </submittedName>
</protein>
<proteinExistence type="predicted"/>
<keyword evidence="2" id="KW-1185">Reference proteome</keyword>
<dbReference type="EMBL" id="JACVVK020000035">
    <property type="protein sequence ID" value="KAK7500774.1"/>
    <property type="molecule type" value="Genomic_DNA"/>
</dbReference>
<accession>A0ABD0LMU8</accession>
<evidence type="ECO:0000313" key="1">
    <source>
        <dbReference type="EMBL" id="KAK7500774.1"/>
    </source>
</evidence>
<name>A0ABD0LMU8_9CAEN</name>
<reference evidence="1 2" key="1">
    <citation type="journal article" date="2023" name="Sci. Data">
        <title>Genome assembly of the Korean intertidal mud-creeper Batillaria attramentaria.</title>
        <authorList>
            <person name="Patra A.K."/>
            <person name="Ho P.T."/>
            <person name="Jun S."/>
            <person name="Lee S.J."/>
            <person name="Kim Y."/>
            <person name="Won Y.J."/>
        </authorList>
    </citation>
    <scope>NUCLEOTIDE SEQUENCE [LARGE SCALE GENOMIC DNA]</scope>
    <source>
        <strain evidence="1">Wonlab-2016</strain>
    </source>
</reference>
<dbReference type="Proteomes" id="UP001519460">
    <property type="component" value="Unassembled WGS sequence"/>
</dbReference>
<dbReference type="AlphaFoldDB" id="A0ABD0LMU8"/>
<organism evidence="1 2">
    <name type="scientific">Batillaria attramentaria</name>
    <dbReference type="NCBI Taxonomy" id="370345"/>
    <lineage>
        <taxon>Eukaryota</taxon>
        <taxon>Metazoa</taxon>
        <taxon>Spiralia</taxon>
        <taxon>Lophotrochozoa</taxon>
        <taxon>Mollusca</taxon>
        <taxon>Gastropoda</taxon>
        <taxon>Caenogastropoda</taxon>
        <taxon>Sorbeoconcha</taxon>
        <taxon>Cerithioidea</taxon>
        <taxon>Batillariidae</taxon>
        <taxon>Batillaria</taxon>
    </lineage>
</organism>
<comment type="caution">
    <text evidence="1">The sequence shown here is derived from an EMBL/GenBank/DDBJ whole genome shotgun (WGS) entry which is preliminary data.</text>
</comment>
<gene>
    <name evidence="1" type="ORF">BaRGS_00008018</name>
</gene>
<sequence length="206" mass="22155">MTLTLVTSNPVPTSGPISLTTCAGDPVPDSDIHHLGSEISALKTSAGTLKLRAQNLFNNVNSALPDDIKGALPGVTSVMIPEFPVGLSSDDSLTVGEWMEQRLANWSAVAAYYNKSVNLQNCLTVNRPGLMEAKNSVIEQLGDLFSTSLLQTLNCSTPAQTTVAPDSQCETWYSLAFDYLISNHTIAFAEHLIQQCDRIEVDIGNN</sequence>
<evidence type="ECO:0000313" key="2">
    <source>
        <dbReference type="Proteomes" id="UP001519460"/>
    </source>
</evidence>